<gene>
    <name evidence="1" type="ORF">GETHLI_22130</name>
</gene>
<reference evidence="1 2" key="1">
    <citation type="journal article" date="2023" name="Antonie Van Leeuwenhoek">
        <title>Mesoterricola silvestris gen. nov., sp. nov., Mesoterricola sediminis sp. nov., Geothrix oryzae sp. nov., Geothrix edaphica sp. nov., Geothrix rubra sp. nov., and Geothrix limicola sp. nov., six novel members of Acidobacteriota isolated from soils.</title>
        <authorList>
            <person name="Itoh H."/>
            <person name="Sugisawa Y."/>
            <person name="Mise K."/>
            <person name="Xu Z."/>
            <person name="Kuniyasu M."/>
            <person name="Ushijima N."/>
            <person name="Kawano K."/>
            <person name="Kobayashi E."/>
            <person name="Shiratori Y."/>
            <person name="Masuda Y."/>
            <person name="Senoo K."/>
        </authorList>
    </citation>
    <scope>NUCLEOTIDE SEQUENCE [LARGE SCALE GENOMIC DNA]</scope>
    <source>
        <strain evidence="1 2">Red804</strain>
    </source>
</reference>
<organism evidence="1 2">
    <name type="scientific">Geothrix limicola</name>
    <dbReference type="NCBI Taxonomy" id="2927978"/>
    <lineage>
        <taxon>Bacteria</taxon>
        <taxon>Pseudomonadati</taxon>
        <taxon>Acidobacteriota</taxon>
        <taxon>Holophagae</taxon>
        <taxon>Holophagales</taxon>
        <taxon>Holophagaceae</taxon>
        <taxon>Geothrix</taxon>
    </lineage>
</organism>
<sequence>MPTDRSQNSLPSFENKAFQKVTLWYHPHISTAITANSIMSPKLSFKHWNGPIRRYNPKMNSEARSNLSLKSDPACIAFRSLSIFRYLGSVRRLGAGGAA</sequence>
<dbReference type="EMBL" id="BSDE01000004">
    <property type="protein sequence ID" value="GLH73711.1"/>
    <property type="molecule type" value="Genomic_DNA"/>
</dbReference>
<dbReference type="Proteomes" id="UP001165069">
    <property type="component" value="Unassembled WGS sequence"/>
</dbReference>
<comment type="caution">
    <text evidence="1">The sequence shown here is derived from an EMBL/GenBank/DDBJ whole genome shotgun (WGS) entry which is preliminary data.</text>
</comment>
<name>A0ABQ5QGQ2_9BACT</name>
<accession>A0ABQ5QGQ2</accession>
<evidence type="ECO:0000313" key="2">
    <source>
        <dbReference type="Proteomes" id="UP001165069"/>
    </source>
</evidence>
<proteinExistence type="predicted"/>
<keyword evidence="2" id="KW-1185">Reference proteome</keyword>
<protein>
    <submittedName>
        <fullName evidence="1">Uncharacterized protein</fullName>
    </submittedName>
</protein>
<evidence type="ECO:0000313" key="1">
    <source>
        <dbReference type="EMBL" id="GLH73711.1"/>
    </source>
</evidence>